<feature type="region of interest" description="Disordered" evidence="1">
    <location>
        <begin position="1"/>
        <end position="39"/>
    </location>
</feature>
<dbReference type="VEuPathDB" id="VectorBase:AMEM001640"/>
<evidence type="ECO:0000256" key="1">
    <source>
        <dbReference type="SAM" id="MobiDB-lite"/>
    </source>
</evidence>
<evidence type="ECO:0000313" key="3">
    <source>
        <dbReference type="Proteomes" id="UP000075903"/>
    </source>
</evidence>
<reference evidence="2" key="1">
    <citation type="submission" date="2020-05" db="UniProtKB">
        <authorList>
            <consortium name="EnsemblMetazoa"/>
        </authorList>
    </citation>
    <scope>IDENTIFICATION</scope>
    <source>
        <strain evidence="2">MAF</strain>
    </source>
</reference>
<keyword evidence="3" id="KW-1185">Reference proteome</keyword>
<dbReference type="AlphaFoldDB" id="A0A182UPZ2"/>
<name>A0A182UPZ2_ANOME</name>
<proteinExistence type="predicted"/>
<feature type="compositionally biased region" description="Low complexity" evidence="1">
    <location>
        <begin position="1"/>
        <end position="26"/>
    </location>
</feature>
<dbReference type="Proteomes" id="UP000075903">
    <property type="component" value="Unassembled WGS sequence"/>
</dbReference>
<accession>A0A182UPZ2</accession>
<sequence length="132" mass="14301">MSVSSLSPTTSISSDTSSSSDISTSSRARNSKFAMTAASESSIIASVTEDGFLAGPQQRPHPVRAYVQDCVGVANLLQILAQQQPALPPGTPRIAKIILTRSNCRVYAATAERIHQKDRYRRRPMVWLNNVG</sequence>
<protein>
    <submittedName>
        <fullName evidence="2">Uncharacterized protein</fullName>
    </submittedName>
</protein>
<dbReference type="EnsemblMetazoa" id="AMEM001640-RA">
    <property type="protein sequence ID" value="AMEM001640-PA"/>
    <property type="gene ID" value="AMEM001640"/>
</dbReference>
<organism evidence="2 3">
    <name type="scientific">Anopheles merus</name>
    <name type="common">Mosquito</name>
    <dbReference type="NCBI Taxonomy" id="30066"/>
    <lineage>
        <taxon>Eukaryota</taxon>
        <taxon>Metazoa</taxon>
        <taxon>Ecdysozoa</taxon>
        <taxon>Arthropoda</taxon>
        <taxon>Hexapoda</taxon>
        <taxon>Insecta</taxon>
        <taxon>Pterygota</taxon>
        <taxon>Neoptera</taxon>
        <taxon>Endopterygota</taxon>
        <taxon>Diptera</taxon>
        <taxon>Nematocera</taxon>
        <taxon>Culicoidea</taxon>
        <taxon>Culicidae</taxon>
        <taxon>Anophelinae</taxon>
        <taxon>Anopheles</taxon>
    </lineage>
</organism>
<evidence type="ECO:0000313" key="2">
    <source>
        <dbReference type="EnsemblMetazoa" id="AMEM001640-PA"/>
    </source>
</evidence>